<dbReference type="PANTHER" id="PTHR43106:SF1">
    <property type="entry name" value="DEHYDROGENASE-RELATED"/>
    <property type="match status" value="1"/>
</dbReference>
<evidence type="ECO:0000313" key="2">
    <source>
        <dbReference type="EMBL" id="QKG78848.1"/>
    </source>
</evidence>
<dbReference type="Pfam" id="PF21688">
    <property type="entry name" value="FAD-depend_C"/>
    <property type="match status" value="1"/>
</dbReference>
<dbReference type="RefSeq" id="WP_173072363.1">
    <property type="nucleotide sequence ID" value="NZ_CP041345.1"/>
</dbReference>
<keyword evidence="3" id="KW-1185">Reference proteome</keyword>
<dbReference type="PANTHER" id="PTHR43106">
    <property type="entry name" value="DEHYDROGENASE-RELATED"/>
    <property type="match status" value="1"/>
</dbReference>
<dbReference type="InterPro" id="IPR049516">
    <property type="entry name" value="FAD-depend_C"/>
</dbReference>
<evidence type="ECO:0000259" key="1">
    <source>
        <dbReference type="Pfam" id="PF21688"/>
    </source>
</evidence>
<sequence>MKIAVIGFGAAAIGLLEKLKDTEHEVHVFEKSKDIYSSSISGIRADGKLFVSTEMGGEIYIDPHLQKRFVDYYINFTDNKEVETGNSFASEVYYKKFYEKGFLPITSQFYHIGTDQLKEVLYNIYDQFSKSKNIHFHFSVEVAEVNETAQGVIINGDDKFDMAVIAVGRSGHKLINSVINQYPQLIRNNTKVDLGIRYELPNHIVDELNREMYEFKVKYKSRTGYMVRTFCNNPSGYVVTENYGDFTTVNGHAKMREKSNNTNFAILASLVLTEPFNDPIGYGSYIAKLSNLLAGEGKVILQTYSHFKESKRTKNLYRVHPTLDSKNFILGDVNLAFPRRIIESIIDFIENLNTVIPGVANNDNLVYAPEIKFYSNRLNNRISDRLKFIGDCSGATRSIIYATAHGYLMAEAILSANYNSDI</sequence>
<accession>A0A7D3XU90</accession>
<organism evidence="2 3">
    <name type="scientific">Tenuifilum thalassicum</name>
    <dbReference type="NCBI Taxonomy" id="2590900"/>
    <lineage>
        <taxon>Bacteria</taxon>
        <taxon>Pseudomonadati</taxon>
        <taxon>Bacteroidota</taxon>
        <taxon>Bacteroidia</taxon>
        <taxon>Bacteroidales</taxon>
        <taxon>Tenuifilaceae</taxon>
        <taxon>Tenuifilum</taxon>
    </lineage>
</organism>
<dbReference type="KEGG" id="ttz:FHG85_00710"/>
<evidence type="ECO:0000313" key="3">
    <source>
        <dbReference type="Proteomes" id="UP000500961"/>
    </source>
</evidence>
<dbReference type="InterPro" id="IPR036188">
    <property type="entry name" value="FAD/NAD-bd_sf"/>
</dbReference>
<reference evidence="2 3" key="1">
    <citation type="submission" date="2019-07" db="EMBL/GenBank/DDBJ databases">
        <title>Thalassofilum flectens gen. nov., sp. nov., a novel moderate thermophilic anaerobe from a shallow sea hot spring in Kunashir Island (Russia), representing a new family in the order Bacteroidales, and proposal of Thalassofilacea fam. nov.</title>
        <authorList>
            <person name="Kochetkova T.V."/>
            <person name="Podosokorskaya O.A."/>
            <person name="Novikov A."/>
            <person name="Elcheninov A.G."/>
            <person name="Toshchakov S.V."/>
            <person name="Kublanov I.V."/>
        </authorList>
    </citation>
    <scope>NUCLEOTIDE SEQUENCE [LARGE SCALE GENOMIC DNA]</scope>
    <source>
        <strain evidence="2 3">38-H</strain>
    </source>
</reference>
<name>A0A7D3XU90_9BACT</name>
<dbReference type="SUPFAM" id="SSF51905">
    <property type="entry name" value="FAD/NAD(P)-binding domain"/>
    <property type="match status" value="1"/>
</dbReference>
<protein>
    <submittedName>
        <fullName evidence="2">NAD(P)/FAD-dependent oxidoreductase</fullName>
    </submittedName>
</protein>
<dbReference type="EMBL" id="CP041345">
    <property type="protein sequence ID" value="QKG78848.1"/>
    <property type="molecule type" value="Genomic_DNA"/>
</dbReference>
<dbReference type="AlphaFoldDB" id="A0A7D3XU90"/>
<proteinExistence type="predicted"/>
<feature type="domain" description="FAD-dependent protein C-terminal" evidence="1">
    <location>
        <begin position="212"/>
        <end position="370"/>
    </location>
</feature>
<gene>
    <name evidence="2" type="ORF">FHG85_00710</name>
</gene>
<dbReference type="Proteomes" id="UP000500961">
    <property type="component" value="Chromosome"/>
</dbReference>